<feature type="compositionally biased region" description="Basic residues" evidence="2">
    <location>
        <begin position="302"/>
        <end position="322"/>
    </location>
</feature>
<accession>A0A388MBS5</accession>
<evidence type="ECO:0000313" key="4">
    <source>
        <dbReference type="Proteomes" id="UP000265515"/>
    </source>
</evidence>
<organism evidence="3 4">
    <name type="scientific">Chara braunii</name>
    <name type="common">Braun's stonewort</name>
    <dbReference type="NCBI Taxonomy" id="69332"/>
    <lineage>
        <taxon>Eukaryota</taxon>
        <taxon>Viridiplantae</taxon>
        <taxon>Streptophyta</taxon>
        <taxon>Charophyceae</taxon>
        <taxon>Charales</taxon>
        <taxon>Characeae</taxon>
        <taxon>Chara</taxon>
    </lineage>
</organism>
<sequence length="425" mass="49678">MFHVQRGSHARVFEDVNCRSREKRGSYRGEGRECEDRDRDDRREDADRGKRRRRLSTCYNCHEVAHDTNQCSRPRRYGRQSRPSTSTDSRRPRSPRRSEWRREPPVQLDLVIKQQISELGQSVAYMRKHFEEERDKREAKARRKLEKEEATCRELAMTEQEEEERRIHEIKAQKKEKRRLEGESRAELKELGMQLTMQVSEMEDKFVHRMRQVVAEFRPVPFDKGKRVMYSANDDYSGQDSYTSVTQESSERTTELHITEKWKRGPEWAVGDSPSMKSSAKRTQRQVNSQVAFTGRMTRARTKVNKSHGSAKRKTPLSKQKGRATLLTPGVSTPCDKGAIARHRYCNAVMTDRHWMSVSCKESVKRKPQEGIPYEGKVDAIFDIVDNRTYLKFGDEHVPLNVEPIQIEESLTAKEVTETKDDKVV</sequence>
<dbReference type="Proteomes" id="UP000265515">
    <property type="component" value="Unassembled WGS sequence"/>
</dbReference>
<dbReference type="Gramene" id="GBG91922">
    <property type="protein sequence ID" value="GBG91922"/>
    <property type="gene ID" value="CBR_g54017"/>
</dbReference>
<feature type="region of interest" description="Disordered" evidence="2">
    <location>
        <begin position="69"/>
        <end position="102"/>
    </location>
</feature>
<feature type="compositionally biased region" description="Basic and acidic residues" evidence="2">
    <location>
        <begin position="88"/>
        <end position="102"/>
    </location>
</feature>
<keyword evidence="1" id="KW-0175">Coiled coil</keyword>
<keyword evidence="4" id="KW-1185">Reference proteome</keyword>
<feature type="region of interest" description="Disordered" evidence="2">
    <location>
        <begin position="19"/>
        <end position="51"/>
    </location>
</feature>
<evidence type="ECO:0008006" key="5">
    <source>
        <dbReference type="Google" id="ProtNLM"/>
    </source>
</evidence>
<comment type="caution">
    <text evidence="3">The sequence shown here is derived from an EMBL/GenBank/DDBJ whole genome shotgun (WGS) entry which is preliminary data.</text>
</comment>
<dbReference type="EMBL" id="BFEA01000971">
    <property type="protein sequence ID" value="GBG91922.1"/>
    <property type="molecule type" value="Genomic_DNA"/>
</dbReference>
<feature type="compositionally biased region" description="Basic and acidic residues" evidence="2">
    <location>
        <begin position="249"/>
        <end position="266"/>
    </location>
</feature>
<evidence type="ECO:0000256" key="2">
    <source>
        <dbReference type="SAM" id="MobiDB-lite"/>
    </source>
</evidence>
<name>A0A388MBS5_CHABU</name>
<dbReference type="AlphaFoldDB" id="A0A388MBS5"/>
<feature type="coiled-coil region" evidence="1">
    <location>
        <begin position="145"/>
        <end position="190"/>
    </location>
</feature>
<feature type="region of interest" description="Disordered" evidence="2">
    <location>
        <begin position="237"/>
        <end position="290"/>
    </location>
</feature>
<proteinExistence type="predicted"/>
<evidence type="ECO:0000256" key="1">
    <source>
        <dbReference type="SAM" id="Coils"/>
    </source>
</evidence>
<reference evidence="3 4" key="1">
    <citation type="journal article" date="2018" name="Cell">
        <title>The Chara Genome: Secondary Complexity and Implications for Plant Terrestrialization.</title>
        <authorList>
            <person name="Nishiyama T."/>
            <person name="Sakayama H."/>
            <person name="Vries J.D."/>
            <person name="Buschmann H."/>
            <person name="Saint-Marcoux D."/>
            <person name="Ullrich K.K."/>
            <person name="Haas F.B."/>
            <person name="Vanderstraeten L."/>
            <person name="Becker D."/>
            <person name="Lang D."/>
            <person name="Vosolsobe S."/>
            <person name="Rombauts S."/>
            <person name="Wilhelmsson P.K.I."/>
            <person name="Janitza P."/>
            <person name="Kern R."/>
            <person name="Heyl A."/>
            <person name="Rumpler F."/>
            <person name="Villalobos L.I.A.C."/>
            <person name="Clay J.M."/>
            <person name="Skokan R."/>
            <person name="Toyoda A."/>
            <person name="Suzuki Y."/>
            <person name="Kagoshima H."/>
            <person name="Schijlen E."/>
            <person name="Tajeshwar N."/>
            <person name="Catarino B."/>
            <person name="Hetherington A.J."/>
            <person name="Saltykova A."/>
            <person name="Bonnot C."/>
            <person name="Breuninger H."/>
            <person name="Symeonidi A."/>
            <person name="Radhakrishnan G.V."/>
            <person name="Van Nieuwerburgh F."/>
            <person name="Deforce D."/>
            <person name="Chang C."/>
            <person name="Karol K.G."/>
            <person name="Hedrich R."/>
            <person name="Ulvskov P."/>
            <person name="Glockner G."/>
            <person name="Delwiche C.F."/>
            <person name="Petrasek J."/>
            <person name="Van de Peer Y."/>
            <person name="Friml J."/>
            <person name="Beilby M."/>
            <person name="Dolan L."/>
            <person name="Kohara Y."/>
            <person name="Sugano S."/>
            <person name="Fujiyama A."/>
            <person name="Delaux P.-M."/>
            <person name="Quint M."/>
            <person name="TheiBen G."/>
            <person name="Hagemann M."/>
            <person name="Harholt J."/>
            <person name="Dunand C."/>
            <person name="Zachgo S."/>
            <person name="Langdale J."/>
            <person name="Maumus F."/>
            <person name="Straeten D.V.D."/>
            <person name="Gould S.B."/>
            <person name="Rensing S.A."/>
        </authorList>
    </citation>
    <scope>NUCLEOTIDE SEQUENCE [LARGE SCALE GENOMIC DNA]</scope>
    <source>
        <strain evidence="3 4">S276</strain>
    </source>
</reference>
<feature type="region of interest" description="Disordered" evidence="2">
    <location>
        <begin position="302"/>
        <end position="330"/>
    </location>
</feature>
<feature type="compositionally biased region" description="Polar residues" evidence="2">
    <location>
        <begin position="237"/>
        <end position="248"/>
    </location>
</feature>
<gene>
    <name evidence="3" type="ORF">CBR_g54017</name>
</gene>
<protein>
    <recommendedName>
        <fullName evidence="5">CCHC-type domain-containing protein</fullName>
    </recommendedName>
</protein>
<feature type="compositionally biased region" description="Basic and acidic residues" evidence="2">
    <location>
        <begin position="19"/>
        <end position="48"/>
    </location>
</feature>
<evidence type="ECO:0000313" key="3">
    <source>
        <dbReference type="EMBL" id="GBG91922.1"/>
    </source>
</evidence>